<dbReference type="Pfam" id="PF00535">
    <property type="entry name" value="Glycos_transf_2"/>
    <property type="match status" value="1"/>
</dbReference>
<dbReference type="PANTHER" id="PTHR22916:SF3">
    <property type="entry name" value="UDP-GLCNAC:BETAGAL BETA-1,3-N-ACETYLGLUCOSAMINYLTRANSFERASE-LIKE PROTEIN 1"/>
    <property type="match status" value="1"/>
</dbReference>
<accession>A0A6J5P5Q4</accession>
<proteinExistence type="predicted"/>
<dbReference type="Gene3D" id="3.90.550.10">
    <property type="entry name" value="Spore Coat Polysaccharide Biosynthesis Protein SpsA, Chain A"/>
    <property type="match status" value="1"/>
</dbReference>
<evidence type="ECO:0000259" key="1">
    <source>
        <dbReference type="Pfam" id="PF00535"/>
    </source>
</evidence>
<dbReference type="GO" id="GO:0016758">
    <property type="term" value="F:hexosyltransferase activity"/>
    <property type="evidence" value="ECO:0007669"/>
    <property type="project" value="UniProtKB-ARBA"/>
</dbReference>
<feature type="domain" description="Glycosyltransferase 2-like" evidence="1">
    <location>
        <begin position="54"/>
        <end position="152"/>
    </location>
</feature>
<sequence>MELIANRQLAVGRNAYEAGQQFTVDKYTAQQLLRQGKAHEAAVFVPQSNVGLVSCIMPTKDRRKWIPRALECWQAQTYQPLQLVVLDNGGDPIKDLLPPDPRIIYTRAGQGMKLGMLRNLACQLATGEFIAHWDDDDWYSPDRIEKQVQAIGSAQMCAPLGCHFASASQAYKIDADPMYGIGSGLLYRRDYWMRSRFAPVAHEGEDSMFLQGCKNKVHVNGYGLMVASVHDKHTAQRILKTKCSMSELPKGYQWPSGL</sequence>
<dbReference type="SUPFAM" id="SSF53448">
    <property type="entry name" value="Nucleotide-diphospho-sugar transferases"/>
    <property type="match status" value="1"/>
</dbReference>
<dbReference type="CDD" id="cd00761">
    <property type="entry name" value="Glyco_tranf_GTA_type"/>
    <property type="match status" value="1"/>
</dbReference>
<reference evidence="2" key="1">
    <citation type="submission" date="2020-04" db="EMBL/GenBank/DDBJ databases">
        <authorList>
            <person name="Chiriac C."/>
            <person name="Salcher M."/>
            <person name="Ghai R."/>
            <person name="Kavagutti S V."/>
        </authorList>
    </citation>
    <scope>NUCLEOTIDE SEQUENCE</scope>
</reference>
<evidence type="ECO:0000313" key="2">
    <source>
        <dbReference type="EMBL" id="CAB4166517.1"/>
    </source>
</evidence>
<organism evidence="2">
    <name type="scientific">uncultured Caudovirales phage</name>
    <dbReference type="NCBI Taxonomy" id="2100421"/>
    <lineage>
        <taxon>Viruses</taxon>
        <taxon>Duplodnaviria</taxon>
        <taxon>Heunggongvirae</taxon>
        <taxon>Uroviricota</taxon>
        <taxon>Caudoviricetes</taxon>
        <taxon>Peduoviridae</taxon>
        <taxon>Maltschvirus</taxon>
        <taxon>Maltschvirus maltsch</taxon>
    </lineage>
</organism>
<dbReference type="PANTHER" id="PTHR22916">
    <property type="entry name" value="GLYCOSYLTRANSFERASE"/>
    <property type="match status" value="1"/>
</dbReference>
<name>A0A6J5P5Q4_9CAUD</name>
<dbReference type="InterPro" id="IPR029044">
    <property type="entry name" value="Nucleotide-diphossugar_trans"/>
</dbReference>
<protein>
    <submittedName>
        <fullName evidence="2">Glyco_tranf_GTA_type domain containing protein</fullName>
    </submittedName>
</protein>
<gene>
    <name evidence="2" type="ORF">UFOVP836_38</name>
</gene>
<dbReference type="InterPro" id="IPR001173">
    <property type="entry name" value="Glyco_trans_2-like"/>
</dbReference>
<dbReference type="EMBL" id="LR796794">
    <property type="protein sequence ID" value="CAB4166517.1"/>
    <property type="molecule type" value="Genomic_DNA"/>
</dbReference>